<comment type="caution">
    <text evidence="12">The sequence shown here is derived from an EMBL/GenBank/DDBJ whole genome shotgun (WGS) entry which is preliminary data.</text>
</comment>
<dbReference type="GO" id="GO:0008734">
    <property type="term" value="F:L-aspartate oxidase activity"/>
    <property type="evidence" value="ECO:0007669"/>
    <property type="project" value="UniProtKB-EC"/>
</dbReference>
<keyword evidence="13" id="KW-1185">Reference proteome</keyword>
<evidence type="ECO:0000256" key="7">
    <source>
        <dbReference type="ARBA" id="ARBA00022827"/>
    </source>
</evidence>
<dbReference type="InterPro" id="IPR036188">
    <property type="entry name" value="FAD/NAD-bd_sf"/>
</dbReference>
<evidence type="ECO:0000256" key="9">
    <source>
        <dbReference type="ARBA" id="ARBA00048305"/>
    </source>
</evidence>
<feature type="domain" description="FAD-dependent oxidoreductase 2 FAD-binding" evidence="10">
    <location>
        <begin position="12"/>
        <end position="384"/>
    </location>
</feature>
<keyword evidence="7" id="KW-0274">FAD</keyword>
<protein>
    <recommendedName>
        <fullName evidence="4">L-aspartate oxidase</fullName>
        <ecNumber evidence="4">1.4.3.16</ecNumber>
    </recommendedName>
</protein>
<organism evidence="12 13">
    <name type="scientific">Ancylobacter oerskovii</name>
    <dbReference type="NCBI Taxonomy" id="459519"/>
    <lineage>
        <taxon>Bacteria</taxon>
        <taxon>Pseudomonadati</taxon>
        <taxon>Pseudomonadota</taxon>
        <taxon>Alphaproteobacteria</taxon>
        <taxon>Hyphomicrobiales</taxon>
        <taxon>Xanthobacteraceae</taxon>
        <taxon>Ancylobacter</taxon>
    </lineage>
</organism>
<proteinExistence type="inferred from homology"/>
<evidence type="ECO:0000259" key="11">
    <source>
        <dbReference type="Pfam" id="PF02910"/>
    </source>
</evidence>
<evidence type="ECO:0000259" key="10">
    <source>
        <dbReference type="Pfam" id="PF00890"/>
    </source>
</evidence>
<evidence type="ECO:0000256" key="6">
    <source>
        <dbReference type="ARBA" id="ARBA00022642"/>
    </source>
</evidence>
<evidence type="ECO:0000313" key="12">
    <source>
        <dbReference type="EMBL" id="MFD2140818.1"/>
    </source>
</evidence>
<dbReference type="PANTHER" id="PTHR42716">
    <property type="entry name" value="L-ASPARTATE OXIDASE"/>
    <property type="match status" value="1"/>
</dbReference>
<reference evidence="13" key="1">
    <citation type="journal article" date="2019" name="Int. J. Syst. Evol. Microbiol.">
        <title>The Global Catalogue of Microorganisms (GCM) 10K type strain sequencing project: providing services to taxonomists for standard genome sequencing and annotation.</title>
        <authorList>
            <consortium name="The Broad Institute Genomics Platform"/>
            <consortium name="The Broad Institute Genome Sequencing Center for Infectious Disease"/>
            <person name="Wu L."/>
            <person name="Ma J."/>
        </authorList>
    </citation>
    <scope>NUCLEOTIDE SEQUENCE [LARGE SCALE GENOMIC DNA]</scope>
    <source>
        <strain evidence="13">CCM 7435</strain>
    </source>
</reference>
<evidence type="ECO:0000313" key="13">
    <source>
        <dbReference type="Proteomes" id="UP001597299"/>
    </source>
</evidence>
<dbReference type="InterPro" id="IPR005288">
    <property type="entry name" value="NadB"/>
</dbReference>
<accession>A0ABW4YXA6</accession>
<dbReference type="Proteomes" id="UP001597299">
    <property type="component" value="Unassembled WGS sequence"/>
</dbReference>
<dbReference type="Gene3D" id="1.20.58.100">
    <property type="entry name" value="Fumarate reductase/succinate dehydrogenase flavoprotein-like, C-terminal domain"/>
    <property type="match status" value="1"/>
</dbReference>
<dbReference type="InterPro" id="IPR003953">
    <property type="entry name" value="FAD-dep_OxRdtase_2_FAD-bd"/>
</dbReference>
<name>A0ABW4YXA6_9HYPH</name>
<comment type="similarity">
    <text evidence="3">Belongs to the FAD-dependent oxidoreductase 2 family. NadB subfamily.</text>
</comment>
<gene>
    <name evidence="12" type="ORF">ACFSNC_10435</name>
</gene>
<dbReference type="InterPro" id="IPR037099">
    <property type="entry name" value="Fum_R/Succ_DH_flav-like_C_sf"/>
</dbReference>
<dbReference type="PRINTS" id="PR00368">
    <property type="entry name" value="FADPNR"/>
</dbReference>
<evidence type="ECO:0000256" key="2">
    <source>
        <dbReference type="ARBA" id="ARBA00004950"/>
    </source>
</evidence>
<sequence>MTQTDRAPRDGALVIGGGIAGLSTALRLAGAGLEVTLLVAGPLGPGAATFWAQGGIAAARGADDRPDLHAIDTLTAGAGLSEPEAARRVAGAAPAAIDWLLGLRTPFDRDAQGALALGLEAAHSRRRIVHAEGDGTGRVVLQTLIAAVRACPAITLLEGARATALLADAQGRIAGVGLRDAGGRPAALAARAVVLATGGLGALYAATTNPLGATGSGLALAARAGAVMRDMEFVQFHPTAIACGPAMAEGLPLPLATEALRGEGARLVNDRGDRFMADIPGAELAPRDVVARAIFAELAAGRRVVLDARLKEIERRFPAVVALCRANGLDPVREPIPVRPAAHYHMGGVEVDARGRTSLPGLWACGEVASTGLHGANRLASNSLVEALAYASWIAADVADGTAPGDPAPAAVPEAAAPPSPALRALMERHVGVVRDEAGLRQAVAALAAAGDDDAARVALMVASGALARAESRGGHFRTDHPHPAAIARHSRITLAGTLDAAMEAAVATDERRVA</sequence>
<evidence type="ECO:0000256" key="4">
    <source>
        <dbReference type="ARBA" id="ARBA00012173"/>
    </source>
</evidence>
<dbReference type="RefSeq" id="WP_213350621.1">
    <property type="nucleotide sequence ID" value="NZ_JAHBGB010000002.1"/>
</dbReference>
<evidence type="ECO:0000256" key="5">
    <source>
        <dbReference type="ARBA" id="ARBA00022630"/>
    </source>
</evidence>
<dbReference type="SUPFAM" id="SSF51905">
    <property type="entry name" value="FAD/NAD(P)-binding domain"/>
    <property type="match status" value="1"/>
</dbReference>
<evidence type="ECO:0000256" key="3">
    <source>
        <dbReference type="ARBA" id="ARBA00008562"/>
    </source>
</evidence>
<dbReference type="EC" id="1.4.3.16" evidence="4"/>
<evidence type="ECO:0000256" key="8">
    <source>
        <dbReference type="ARBA" id="ARBA00023002"/>
    </source>
</evidence>
<comment type="cofactor">
    <cofactor evidence="1">
        <name>FAD</name>
        <dbReference type="ChEBI" id="CHEBI:57692"/>
    </cofactor>
</comment>
<dbReference type="NCBIfam" id="NF005701">
    <property type="entry name" value="PRK07512.1"/>
    <property type="match status" value="1"/>
</dbReference>
<dbReference type="InterPro" id="IPR027477">
    <property type="entry name" value="Succ_DH/fumarate_Rdtase_cat_sf"/>
</dbReference>
<dbReference type="Pfam" id="PF00890">
    <property type="entry name" value="FAD_binding_2"/>
    <property type="match status" value="1"/>
</dbReference>
<evidence type="ECO:0000256" key="1">
    <source>
        <dbReference type="ARBA" id="ARBA00001974"/>
    </source>
</evidence>
<keyword evidence="5" id="KW-0285">Flavoprotein</keyword>
<keyword evidence="6" id="KW-0662">Pyridine nucleotide biosynthesis</keyword>
<keyword evidence="8 12" id="KW-0560">Oxidoreductase</keyword>
<dbReference type="SUPFAM" id="SSF46977">
    <property type="entry name" value="Succinate dehydrogenase/fumarate reductase flavoprotein C-terminal domain"/>
    <property type="match status" value="1"/>
</dbReference>
<dbReference type="EMBL" id="JBHUHD010000001">
    <property type="protein sequence ID" value="MFD2140818.1"/>
    <property type="molecule type" value="Genomic_DNA"/>
</dbReference>
<dbReference type="Pfam" id="PF02910">
    <property type="entry name" value="Succ_DH_flav_C"/>
    <property type="match status" value="1"/>
</dbReference>
<dbReference type="Gene3D" id="3.50.50.60">
    <property type="entry name" value="FAD/NAD(P)-binding domain"/>
    <property type="match status" value="1"/>
</dbReference>
<dbReference type="PANTHER" id="PTHR42716:SF2">
    <property type="entry name" value="L-ASPARTATE OXIDASE, CHLOROPLASTIC"/>
    <property type="match status" value="1"/>
</dbReference>
<dbReference type="Gene3D" id="3.90.700.10">
    <property type="entry name" value="Succinate dehydrogenase/fumarate reductase flavoprotein, catalytic domain"/>
    <property type="match status" value="1"/>
</dbReference>
<comment type="pathway">
    <text evidence="2">Cofactor biosynthesis; NAD(+) biosynthesis; iminoaspartate from L-aspartate (oxidase route): step 1/1.</text>
</comment>
<feature type="domain" description="Fumarate reductase/succinate dehydrogenase flavoprotein-like C-terminal" evidence="11">
    <location>
        <begin position="456"/>
        <end position="483"/>
    </location>
</feature>
<comment type="catalytic activity">
    <reaction evidence="9">
        <text>L-aspartate + O2 = iminosuccinate + H2O2</text>
        <dbReference type="Rhea" id="RHEA:25876"/>
        <dbReference type="ChEBI" id="CHEBI:15379"/>
        <dbReference type="ChEBI" id="CHEBI:16240"/>
        <dbReference type="ChEBI" id="CHEBI:29991"/>
        <dbReference type="ChEBI" id="CHEBI:77875"/>
        <dbReference type="EC" id="1.4.3.16"/>
    </reaction>
    <physiologicalReaction direction="left-to-right" evidence="9">
        <dbReference type="Rhea" id="RHEA:25877"/>
    </physiologicalReaction>
</comment>
<dbReference type="SUPFAM" id="SSF56425">
    <property type="entry name" value="Succinate dehydrogenase/fumarate reductase flavoprotein, catalytic domain"/>
    <property type="match status" value="1"/>
</dbReference>
<dbReference type="InterPro" id="IPR015939">
    <property type="entry name" value="Fum_Rdtase/Succ_DH_flav-like_C"/>
</dbReference>